<feature type="transmembrane region" description="Helical" evidence="11">
    <location>
        <begin position="339"/>
        <end position="363"/>
    </location>
</feature>
<feature type="domain" description="EngA-type G" evidence="12">
    <location>
        <begin position="198"/>
        <end position="371"/>
    </location>
</feature>
<dbReference type="GO" id="GO:0042254">
    <property type="term" value="P:ribosome biogenesis"/>
    <property type="evidence" value="ECO:0007669"/>
    <property type="project" value="UniProtKB-KW"/>
</dbReference>
<keyword evidence="6 8" id="KW-0342">GTP-binding</keyword>
<sequence>MDPRCFTGMTISSLPSIVLVGRPNVGKSSLFNRLTKTRQALVGDIPGLTRDRLYGRGIVGNRPFIVIDTGGLTGCKEKNIAFQMEQQARNAIKEADHVLFLVDAREGLSLLDQQLIQQLRPFNKKITLVINKSEGLDAALLQSEFSPLGFRTSSLSIISAIHGYGLQTLMEKVFTHGACIKTLTAEHILSEKAIKPKIKVAIVGKPNVGKSTLLNRILGEERVIVFDQPGTTRDSIANDIEYRGQHYIFIDTAGIRRKSKTWEAIDKFSVIKSLQAIEASHVVLLLIDAQEGISEQDLHLLGFILESGKAVIIAVNKWDGLSKDQRDQIKKDLDRRLQFISFAQVIFISALHGTGVGHLFTLIRQAYQSATRNLSTSQLTRLLEQAVNTHQPPLSHGRQVKLRYAHPGGYNPPIILIHGQYASFLPESYRRYLENFYRKALKIVGSPIRIEFRDK</sequence>
<evidence type="ECO:0000256" key="5">
    <source>
        <dbReference type="ARBA" id="ARBA00022741"/>
    </source>
</evidence>
<keyword evidence="11" id="KW-0812">Transmembrane</keyword>
<feature type="binding site" evidence="8">
    <location>
        <begin position="131"/>
        <end position="134"/>
    </location>
    <ligand>
        <name>GTP</name>
        <dbReference type="ChEBI" id="CHEBI:37565"/>
        <label>1</label>
    </ligand>
</feature>
<feature type="binding site" evidence="8">
    <location>
        <begin position="251"/>
        <end position="255"/>
    </location>
    <ligand>
        <name>GTP</name>
        <dbReference type="ChEBI" id="CHEBI:37565"/>
        <label>2</label>
    </ligand>
</feature>
<protein>
    <recommendedName>
        <fullName evidence="2 8">GTPase Der</fullName>
    </recommendedName>
    <alternativeName>
        <fullName evidence="7 8">GTP-binding protein EngA</fullName>
    </alternativeName>
</protein>
<dbReference type="GO" id="GO:0043022">
    <property type="term" value="F:ribosome binding"/>
    <property type="evidence" value="ECO:0007669"/>
    <property type="project" value="TreeGrafter"/>
</dbReference>
<dbReference type="FunFam" id="3.40.50.300:FF:000040">
    <property type="entry name" value="GTPase Der"/>
    <property type="match status" value="1"/>
</dbReference>
<dbReference type="Pfam" id="PF14714">
    <property type="entry name" value="KH_dom-like"/>
    <property type="match status" value="1"/>
</dbReference>
<proteinExistence type="inferred from homology"/>
<keyword evidence="5 8" id="KW-0547">Nucleotide-binding</keyword>
<dbReference type="AlphaFoldDB" id="A8PKK3"/>
<keyword evidence="11" id="KW-0472">Membrane</keyword>
<keyword evidence="3 8" id="KW-0690">Ribosome biogenesis</keyword>
<evidence type="ECO:0000313" key="14">
    <source>
        <dbReference type="Proteomes" id="UP000054075"/>
    </source>
</evidence>
<dbReference type="eggNOG" id="COG1160">
    <property type="taxonomic scope" value="Bacteria"/>
</dbReference>
<dbReference type="InterPro" id="IPR006073">
    <property type="entry name" value="GTP-bd"/>
</dbReference>
<dbReference type="InterPro" id="IPR005225">
    <property type="entry name" value="Small_GTP-bd"/>
</dbReference>
<dbReference type="NCBIfam" id="TIGR00231">
    <property type="entry name" value="small_GTP"/>
    <property type="match status" value="2"/>
</dbReference>
<comment type="similarity">
    <text evidence="1 8 9 10">Belongs to the TRAFAC class TrmE-Era-EngA-EngB-Septin-like GTPase superfamily. EngA (Der) GTPase family.</text>
</comment>
<evidence type="ECO:0000256" key="6">
    <source>
        <dbReference type="ARBA" id="ARBA00023134"/>
    </source>
</evidence>
<dbReference type="InterPro" id="IPR016484">
    <property type="entry name" value="GTPase_Der"/>
</dbReference>
<gene>
    <name evidence="8" type="primary">der</name>
    <name evidence="13" type="ORF">RICGR_0126</name>
</gene>
<dbReference type="GO" id="GO:0005525">
    <property type="term" value="F:GTP binding"/>
    <property type="evidence" value="ECO:0007669"/>
    <property type="project" value="UniProtKB-UniRule"/>
</dbReference>
<dbReference type="InterPro" id="IPR027417">
    <property type="entry name" value="P-loop_NTPase"/>
</dbReference>
<evidence type="ECO:0000256" key="8">
    <source>
        <dbReference type="HAMAP-Rule" id="MF_00195"/>
    </source>
</evidence>
<feature type="binding site" evidence="8">
    <location>
        <begin position="68"/>
        <end position="72"/>
    </location>
    <ligand>
        <name>GTP</name>
        <dbReference type="ChEBI" id="CHEBI:37565"/>
        <label>1</label>
    </ligand>
</feature>
<dbReference type="Gene3D" id="3.30.300.20">
    <property type="match status" value="1"/>
</dbReference>
<dbReference type="EMBL" id="AAQJ02000001">
    <property type="protein sequence ID" value="EDP46274.1"/>
    <property type="molecule type" value="Genomic_DNA"/>
</dbReference>
<reference evidence="13" key="1">
    <citation type="submission" date="2006-04" db="EMBL/GenBank/DDBJ databases">
        <authorList>
            <person name="Seshadri R."/>
            <person name="Federici B.A."/>
        </authorList>
    </citation>
    <scope>NUCLEOTIDE SEQUENCE [LARGE SCALE GENOMIC DNA]</scope>
</reference>
<evidence type="ECO:0000256" key="10">
    <source>
        <dbReference type="RuleBase" id="RU004481"/>
    </source>
</evidence>
<evidence type="ECO:0000256" key="7">
    <source>
        <dbReference type="ARBA" id="ARBA00032345"/>
    </source>
</evidence>
<dbReference type="InterPro" id="IPR032859">
    <property type="entry name" value="KH_dom-like"/>
</dbReference>
<feature type="domain" description="EngA-type G" evidence="12">
    <location>
        <begin position="15"/>
        <end position="181"/>
    </location>
</feature>
<dbReference type="SUPFAM" id="SSF52540">
    <property type="entry name" value="P-loop containing nucleoside triphosphate hydrolases"/>
    <property type="match status" value="2"/>
</dbReference>
<feature type="binding site" evidence="8">
    <location>
        <begin position="21"/>
        <end position="28"/>
    </location>
    <ligand>
        <name>GTP</name>
        <dbReference type="ChEBI" id="CHEBI:37565"/>
        <label>1</label>
    </ligand>
</feature>
<evidence type="ECO:0000256" key="11">
    <source>
        <dbReference type="SAM" id="Phobius"/>
    </source>
</evidence>
<dbReference type="CDD" id="cd01894">
    <property type="entry name" value="EngA1"/>
    <property type="match status" value="1"/>
</dbReference>
<dbReference type="STRING" id="59196.RICGR_0126"/>
<evidence type="ECO:0000256" key="1">
    <source>
        <dbReference type="ARBA" id="ARBA00008279"/>
    </source>
</evidence>
<reference evidence="13" key="2">
    <citation type="submission" date="2007-10" db="EMBL/GenBank/DDBJ databases">
        <authorList>
            <person name="Myers G.S."/>
        </authorList>
    </citation>
    <scope>NUCLEOTIDE SEQUENCE [LARGE SCALE GENOMIC DNA]</scope>
</reference>
<dbReference type="InterPro" id="IPR031166">
    <property type="entry name" value="G_ENGA"/>
</dbReference>
<dbReference type="Pfam" id="PF01926">
    <property type="entry name" value="MMR_HSR1"/>
    <property type="match status" value="2"/>
</dbReference>
<comment type="caution">
    <text evidence="13">The sequence shown here is derived from an EMBL/GenBank/DDBJ whole genome shotgun (WGS) entry which is preliminary data.</text>
</comment>
<dbReference type="PROSITE" id="PS51712">
    <property type="entry name" value="G_ENGA"/>
    <property type="match status" value="2"/>
</dbReference>
<keyword evidence="11" id="KW-1133">Transmembrane helix</keyword>
<dbReference type="Gene3D" id="3.40.50.300">
    <property type="entry name" value="P-loop containing nucleotide triphosphate hydrolases"/>
    <property type="match status" value="2"/>
</dbReference>
<dbReference type="NCBIfam" id="TIGR03594">
    <property type="entry name" value="GTPase_EngA"/>
    <property type="match status" value="1"/>
</dbReference>
<keyword evidence="14" id="KW-1185">Reference proteome</keyword>
<organism evidence="13 14">
    <name type="scientific">Rickettsiella grylli</name>
    <dbReference type="NCBI Taxonomy" id="59196"/>
    <lineage>
        <taxon>Bacteria</taxon>
        <taxon>Pseudomonadati</taxon>
        <taxon>Pseudomonadota</taxon>
        <taxon>Gammaproteobacteria</taxon>
        <taxon>Legionellales</taxon>
        <taxon>Coxiellaceae</taxon>
        <taxon>Rickettsiella</taxon>
    </lineage>
</organism>
<dbReference type="PANTHER" id="PTHR43834:SF6">
    <property type="entry name" value="GTPASE DER"/>
    <property type="match status" value="1"/>
</dbReference>
<dbReference type="HAMAP" id="MF_00195">
    <property type="entry name" value="GTPase_Der"/>
    <property type="match status" value="1"/>
</dbReference>
<dbReference type="OrthoDB" id="9805918at2"/>
<dbReference type="PANTHER" id="PTHR43834">
    <property type="entry name" value="GTPASE DER"/>
    <property type="match status" value="1"/>
</dbReference>
<accession>A8PKK3</accession>
<evidence type="ECO:0000313" key="13">
    <source>
        <dbReference type="EMBL" id="EDP46274.1"/>
    </source>
</evidence>
<dbReference type="Proteomes" id="UP000054075">
    <property type="component" value="Unassembled WGS sequence"/>
</dbReference>
<name>A8PKK3_9COXI</name>
<feature type="binding site" evidence="8">
    <location>
        <begin position="316"/>
        <end position="319"/>
    </location>
    <ligand>
        <name>GTP</name>
        <dbReference type="ChEBI" id="CHEBI:37565"/>
        <label>2</label>
    </ligand>
</feature>
<dbReference type="FunFam" id="3.30.300.20:FF:000004">
    <property type="entry name" value="GTPase Der"/>
    <property type="match status" value="1"/>
</dbReference>
<evidence type="ECO:0000256" key="2">
    <source>
        <dbReference type="ARBA" id="ARBA00020953"/>
    </source>
</evidence>
<dbReference type="PRINTS" id="PR00326">
    <property type="entry name" value="GTP1OBG"/>
</dbReference>
<evidence type="ECO:0000259" key="12">
    <source>
        <dbReference type="PROSITE" id="PS51712"/>
    </source>
</evidence>
<feature type="binding site" evidence="8">
    <location>
        <begin position="204"/>
        <end position="211"/>
    </location>
    <ligand>
        <name>GTP</name>
        <dbReference type="ChEBI" id="CHEBI:37565"/>
        <label>2</label>
    </ligand>
</feature>
<comment type="function">
    <text evidence="8 10">GTPase that plays an essential role in the late steps of ribosome biogenesis.</text>
</comment>
<comment type="subunit">
    <text evidence="8">Associates with the 50S ribosomal subunit.</text>
</comment>
<dbReference type="PIRSF" id="PIRSF006485">
    <property type="entry name" value="GTP-binding_EngA"/>
    <property type="match status" value="1"/>
</dbReference>
<evidence type="ECO:0000256" key="4">
    <source>
        <dbReference type="ARBA" id="ARBA00022737"/>
    </source>
</evidence>
<dbReference type="InterPro" id="IPR015946">
    <property type="entry name" value="KH_dom-like_a/b"/>
</dbReference>
<keyword evidence="4 10" id="KW-0677">Repeat</keyword>
<evidence type="ECO:0000256" key="9">
    <source>
        <dbReference type="PROSITE-ProRule" id="PRU01049"/>
    </source>
</evidence>
<evidence type="ECO:0000256" key="3">
    <source>
        <dbReference type="ARBA" id="ARBA00022517"/>
    </source>
</evidence>
<dbReference type="CDD" id="cd01895">
    <property type="entry name" value="EngA2"/>
    <property type="match status" value="1"/>
</dbReference>